<feature type="transmembrane region" description="Helical" evidence="1">
    <location>
        <begin position="12"/>
        <end position="29"/>
    </location>
</feature>
<dbReference type="PANTHER" id="PTHR23088:SF27">
    <property type="entry name" value="DEAMINATED GLUTATHIONE AMIDASE"/>
    <property type="match status" value="1"/>
</dbReference>
<evidence type="ECO:0000313" key="3">
    <source>
        <dbReference type="EMBL" id="EMO55852.1"/>
    </source>
</evidence>
<keyword evidence="3" id="KW-0378">Hydrolase</keyword>
<keyword evidence="1" id="KW-1133">Transmembrane helix</keyword>
<dbReference type="Gene3D" id="3.60.110.10">
    <property type="entry name" value="Carbon-nitrogen hydrolase"/>
    <property type="match status" value="1"/>
</dbReference>
<protein>
    <submittedName>
        <fullName evidence="3">Hydrolase, carbon-nitrogen family</fullName>
    </submittedName>
</protein>
<dbReference type="Pfam" id="PF00795">
    <property type="entry name" value="CN_hydrolase"/>
    <property type="match status" value="1"/>
</dbReference>
<dbReference type="Proteomes" id="UP000012112">
    <property type="component" value="Unassembled WGS sequence"/>
</dbReference>
<accession>M6VEF1</accession>
<dbReference type="AlphaFoldDB" id="M6VEF1"/>
<evidence type="ECO:0000256" key="1">
    <source>
        <dbReference type="SAM" id="Phobius"/>
    </source>
</evidence>
<comment type="caution">
    <text evidence="3">The sequence shown here is derived from an EMBL/GenBank/DDBJ whole genome shotgun (WGS) entry which is preliminary data.</text>
</comment>
<dbReference type="GO" id="GO:0016787">
    <property type="term" value="F:hydrolase activity"/>
    <property type="evidence" value="ECO:0007669"/>
    <property type="project" value="UniProtKB-KW"/>
</dbReference>
<organism evidence="3 4">
    <name type="scientific">Leptospira noguchii</name>
    <dbReference type="NCBI Taxonomy" id="28182"/>
    <lineage>
        <taxon>Bacteria</taxon>
        <taxon>Pseudomonadati</taxon>
        <taxon>Spirochaetota</taxon>
        <taxon>Spirochaetia</taxon>
        <taxon>Leptospirales</taxon>
        <taxon>Leptospiraceae</taxon>
        <taxon>Leptospira</taxon>
    </lineage>
</organism>
<dbReference type="PANTHER" id="PTHR23088">
    <property type="entry name" value="NITRILASE-RELATED"/>
    <property type="match status" value="1"/>
</dbReference>
<evidence type="ECO:0000259" key="2">
    <source>
        <dbReference type="Pfam" id="PF00795"/>
    </source>
</evidence>
<name>M6VEF1_9LEPT</name>
<keyword evidence="1" id="KW-0472">Membrane</keyword>
<dbReference type="InterPro" id="IPR036526">
    <property type="entry name" value="C-N_Hydrolase_sf"/>
</dbReference>
<dbReference type="STRING" id="28182.GCA_001568325_03328"/>
<reference evidence="3 4" key="1">
    <citation type="submission" date="2013-01" db="EMBL/GenBank/DDBJ databases">
        <authorList>
            <person name="Harkins D.M."/>
            <person name="Durkin A.S."/>
            <person name="Brinkac L.M."/>
            <person name="Haft D.H."/>
            <person name="Selengut J.D."/>
            <person name="Sanka R."/>
            <person name="DePew J."/>
            <person name="Purushe J."/>
            <person name="Matthias M.A."/>
            <person name="Vinetz J.M."/>
            <person name="Sutton G.G."/>
            <person name="Nierman W.C."/>
            <person name="Fouts D.E."/>
        </authorList>
    </citation>
    <scope>NUCLEOTIDE SEQUENCE [LARGE SCALE GENOMIC DNA]</scope>
    <source>
        <strain evidence="3 4">HAI1536</strain>
    </source>
</reference>
<dbReference type="SUPFAM" id="SSF56317">
    <property type="entry name" value="Carbon-nitrogen hydrolase"/>
    <property type="match status" value="1"/>
</dbReference>
<dbReference type="InterPro" id="IPR003010">
    <property type="entry name" value="C-N_Hydrolase"/>
</dbReference>
<keyword evidence="1" id="KW-0812">Transmembrane</keyword>
<evidence type="ECO:0000313" key="4">
    <source>
        <dbReference type="Proteomes" id="UP000012112"/>
    </source>
</evidence>
<dbReference type="EMBL" id="AKWD02000005">
    <property type="protein sequence ID" value="EMO55852.1"/>
    <property type="molecule type" value="Genomic_DNA"/>
</dbReference>
<gene>
    <name evidence="3" type="ORF">LEP1GSC172_0437</name>
</gene>
<proteinExistence type="predicted"/>
<sequence>MLSQIFVKRNYLFYFLFLILVFYGIWSYTDRSTREQTTPDSKLKRVESFGKDLKKGNLLGIQPWMDPIDYSNEINFSKKIQSYLEEANKKGYINSKTIVVFPEYLGTWLVIAGEKTSVIESDKLEDSMRTLILSNPVSFIHNFLKAQGKDKIRDALFRMKAERMLSIYSNTFSDMAKKWGITIVAGSILLPEPHILEGKIQIRNGALKNGSYVFLPDGRVAENSPEKIYPIEDEKSFVEASTLKNLKIIQSPAGRVGVLVCADSWYPEVYKIFKKQNVNFIVVPSYVAPDGAMSEVWKGYNGSKNPTDIRLEDVHRISEGEAWLKYALAGRIFKSGATHGMNVFLRGSLWDLGSDGEVILVYRSMVRTFPKIYGASIVNLWLD</sequence>
<feature type="domain" description="CN hydrolase" evidence="2">
    <location>
        <begin position="79"/>
        <end position="287"/>
    </location>
</feature>